<sequence length="406" mass="44799">MNQMKKITNNLLTTVGILSISFITTSTYAINGTLPLIRAELKLTQPQVETLVTIPSFALALLVLFSSPLCKWIGERATVNTGLTIIGLAGIIPAFTKNYLLILAARVLLGAGIGMINSLAVSLISAYFKDQKAAALLGFRASIEQIGQAILTFAAGLLMSFSWQTPFLVYLVALPILFLFNFFVPKEHAVKEIKPDYDGGSRIDPHNKITKISPLVWLLAALMALLVADYIGMQVRFAQMATNIIGKDYNASPIMSAMLIVAMLGGMFFGRFYSWMRFKLIYFALILFAISNFIVTNAHHNLISLIFGFLLIGFPLQLISPLAFHLLPNLAPSDKQTFVTSVILIGFNIGVFIEPYLFILLDKFLGIGNQLSAVFYYFGWACLLIALLIALVRLAKRHPKDPEKHA</sequence>
<feature type="transmembrane region" description="Helical" evidence="7">
    <location>
        <begin position="280"/>
        <end position="296"/>
    </location>
</feature>
<dbReference type="EMBL" id="CP029684">
    <property type="protein sequence ID" value="QAS69710.1"/>
    <property type="molecule type" value="Genomic_DNA"/>
</dbReference>
<feature type="transmembrane region" description="Helical" evidence="7">
    <location>
        <begin position="12"/>
        <end position="30"/>
    </location>
</feature>
<keyword evidence="5 7" id="KW-1133">Transmembrane helix</keyword>
<feature type="transmembrane region" description="Helical" evidence="7">
    <location>
        <begin position="139"/>
        <end position="161"/>
    </location>
</feature>
<dbReference type="PANTHER" id="PTHR43124:SF3">
    <property type="entry name" value="CHLORAMPHENICOL EFFLUX PUMP RV0191"/>
    <property type="match status" value="1"/>
</dbReference>
<evidence type="ECO:0000313" key="10">
    <source>
        <dbReference type="EMBL" id="QAS69710.1"/>
    </source>
</evidence>
<feature type="transmembrane region" description="Helical" evidence="7">
    <location>
        <begin position="373"/>
        <end position="395"/>
    </location>
</feature>
<dbReference type="InterPro" id="IPR050189">
    <property type="entry name" value="MFS_Efflux_Transporters"/>
</dbReference>
<dbReference type="Proteomes" id="UP000286907">
    <property type="component" value="Chromosome"/>
</dbReference>
<keyword evidence="11" id="KW-1185">Reference proteome</keyword>
<comment type="subcellular location">
    <subcellularLocation>
        <location evidence="1">Cell membrane</location>
        <topology evidence="1">Multi-pass membrane protein</topology>
    </subcellularLocation>
</comment>
<feature type="transmembrane region" description="Helical" evidence="7">
    <location>
        <begin position="302"/>
        <end position="326"/>
    </location>
</feature>
<keyword evidence="6 7" id="KW-0472">Membrane</keyword>
<reference evidence="9" key="2">
    <citation type="submission" date="2019-01" db="EMBL/GenBank/DDBJ databases">
        <title>Oenococcus sicerae UCMA17102.</title>
        <authorList>
            <person name="Cousin F.J."/>
            <person name="Le Guellec R."/>
            <person name="Cretenet M."/>
        </authorList>
    </citation>
    <scope>NUCLEOTIDE SEQUENCE</scope>
    <source>
        <strain evidence="9">UCMA17102</strain>
    </source>
</reference>
<dbReference type="InterPro" id="IPR020846">
    <property type="entry name" value="MFS_dom"/>
</dbReference>
<feature type="domain" description="Major facilitator superfamily (MFS) profile" evidence="8">
    <location>
        <begin position="12"/>
        <end position="397"/>
    </location>
</feature>
<name>A0AAJ1RDV2_9LACO</name>
<feature type="transmembrane region" description="Helical" evidence="7">
    <location>
        <begin position="77"/>
        <end position="95"/>
    </location>
</feature>
<dbReference type="PANTHER" id="PTHR43124">
    <property type="entry name" value="PURINE EFFLUX PUMP PBUE"/>
    <property type="match status" value="1"/>
</dbReference>
<evidence type="ECO:0000259" key="8">
    <source>
        <dbReference type="PROSITE" id="PS50850"/>
    </source>
</evidence>
<dbReference type="AlphaFoldDB" id="A0AAJ1RDV2"/>
<reference evidence="10" key="3">
    <citation type="submission" date="2020-01" db="EMBL/GenBank/DDBJ databases">
        <authorList>
            <person name="Cousin F.J."/>
            <person name="Le Guellec R."/>
            <person name="Cretenet M."/>
        </authorList>
    </citation>
    <scope>NUCLEOTIDE SEQUENCE</scope>
    <source>
        <strain evidence="10">UCMA 15228</strain>
    </source>
</reference>
<evidence type="ECO:0000256" key="2">
    <source>
        <dbReference type="ARBA" id="ARBA00022448"/>
    </source>
</evidence>
<proteinExistence type="predicted"/>
<feature type="transmembrane region" description="Helical" evidence="7">
    <location>
        <begin position="167"/>
        <end position="184"/>
    </location>
</feature>
<evidence type="ECO:0000256" key="3">
    <source>
        <dbReference type="ARBA" id="ARBA00022475"/>
    </source>
</evidence>
<dbReference type="InterPro" id="IPR036259">
    <property type="entry name" value="MFS_trans_sf"/>
</dbReference>
<evidence type="ECO:0000256" key="4">
    <source>
        <dbReference type="ARBA" id="ARBA00022692"/>
    </source>
</evidence>
<protein>
    <submittedName>
        <fullName evidence="9">MFS transporter</fullName>
    </submittedName>
</protein>
<reference evidence="10 11" key="1">
    <citation type="journal article" date="2019" name="Syst. Appl. Microbiol.">
        <title>Oenococcus sicerae sp. nov., isolated from French cider.</title>
        <authorList>
            <person name="Cousin F.J."/>
            <person name="Le Guellec R."/>
            <person name="Chagnot C."/>
            <person name="Goux D."/>
            <person name="Dalmasso M."/>
            <person name="Laplace J.M."/>
            <person name="Cretenet M."/>
        </authorList>
    </citation>
    <scope>NUCLEOTIDE SEQUENCE [LARGE SCALE GENOMIC DNA]</scope>
    <source>
        <strain evidence="10 11">UCMA 15228</strain>
    </source>
</reference>
<feature type="transmembrane region" description="Helical" evidence="7">
    <location>
        <begin position="101"/>
        <end position="127"/>
    </location>
</feature>
<evidence type="ECO:0000256" key="7">
    <source>
        <dbReference type="SAM" id="Phobius"/>
    </source>
</evidence>
<gene>
    <name evidence="10" type="ORF">DLJ48_03835</name>
    <name evidence="9" type="ORF">EVC35_03660</name>
</gene>
<dbReference type="Gene3D" id="1.20.1250.20">
    <property type="entry name" value="MFS general substrate transporter like domains"/>
    <property type="match status" value="2"/>
</dbReference>
<feature type="transmembrane region" description="Helical" evidence="7">
    <location>
        <begin position="253"/>
        <end position="273"/>
    </location>
</feature>
<dbReference type="GO" id="GO:0022857">
    <property type="term" value="F:transmembrane transporter activity"/>
    <property type="evidence" value="ECO:0007669"/>
    <property type="project" value="InterPro"/>
</dbReference>
<evidence type="ECO:0000256" key="1">
    <source>
        <dbReference type="ARBA" id="ARBA00004651"/>
    </source>
</evidence>
<evidence type="ECO:0000313" key="12">
    <source>
        <dbReference type="Proteomes" id="UP001167919"/>
    </source>
</evidence>
<evidence type="ECO:0000313" key="11">
    <source>
        <dbReference type="Proteomes" id="UP000286907"/>
    </source>
</evidence>
<keyword evidence="4 7" id="KW-0812">Transmembrane</keyword>
<dbReference type="EMBL" id="SDWY01000002">
    <property type="protein sequence ID" value="MDN6900101.1"/>
    <property type="molecule type" value="Genomic_DNA"/>
</dbReference>
<dbReference type="GO" id="GO:0005886">
    <property type="term" value="C:plasma membrane"/>
    <property type="evidence" value="ECO:0007669"/>
    <property type="project" value="UniProtKB-SubCell"/>
</dbReference>
<dbReference type="Proteomes" id="UP001167919">
    <property type="component" value="Unassembled WGS sequence"/>
</dbReference>
<dbReference type="PROSITE" id="PS50850">
    <property type="entry name" value="MFS"/>
    <property type="match status" value="1"/>
</dbReference>
<dbReference type="SUPFAM" id="SSF103473">
    <property type="entry name" value="MFS general substrate transporter"/>
    <property type="match status" value="1"/>
</dbReference>
<feature type="transmembrane region" description="Helical" evidence="7">
    <location>
        <begin position="215"/>
        <end position="233"/>
    </location>
</feature>
<feature type="transmembrane region" description="Helical" evidence="7">
    <location>
        <begin position="338"/>
        <end position="361"/>
    </location>
</feature>
<dbReference type="InterPro" id="IPR011701">
    <property type="entry name" value="MFS"/>
</dbReference>
<organism evidence="9 12">
    <name type="scientific">Oenococcus sicerae</name>
    <dbReference type="NCBI Taxonomy" id="2203724"/>
    <lineage>
        <taxon>Bacteria</taxon>
        <taxon>Bacillati</taxon>
        <taxon>Bacillota</taxon>
        <taxon>Bacilli</taxon>
        <taxon>Lactobacillales</taxon>
        <taxon>Lactobacillaceae</taxon>
        <taxon>Oenococcus</taxon>
    </lineage>
</organism>
<evidence type="ECO:0000313" key="9">
    <source>
        <dbReference type="EMBL" id="MDN6900101.1"/>
    </source>
</evidence>
<feature type="transmembrane region" description="Helical" evidence="7">
    <location>
        <begin position="50"/>
        <end position="70"/>
    </location>
</feature>
<dbReference type="Pfam" id="PF07690">
    <property type="entry name" value="MFS_1"/>
    <property type="match status" value="1"/>
</dbReference>
<accession>A0AAJ1RDV2</accession>
<keyword evidence="2" id="KW-0813">Transport</keyword>
<evidence type="ECO:0000256" key="5">
    <source>
        <dbReference type="ARBA" id="ARBA00022989"/>
    </source>
</evidence>
<keyword evidence="3" id="KW-1003">Cell membrane</keyword>
<evidence type="ECO:0000256" key="6">
    <source>
        <dbReference type="ARBA" id="ARBA00023136"/>
    </source>
</evidence>